<accession>A0A2I0U4Q8</accession>
<keyword evidence="2" id="KW-1185">Reference proteome</keyword>
<reference evidence="2" key="2">
    <citation type="submission" date="2017-12" db="EMBL/GenBank/DDBJ databases">
        <title>Genome sequence of the Bar-tailed Godwit (Limosa lapponica baueri).</title>
        <authorList>
            <person name="Lima N.C.B."/>
            <person name="Parody-Merino A.M."/>
            <person name="Battley P.F."/>
            <person name="Fidler A.E."/>
            <person name="Prosdocimi F."/>
        </authorList>
    </citation>
    <scope>NUCLEOTIDE SEQUENCE [LARGE SCALE GENOMIC DNA]</scope>
</reference>
<reference evidence="2" key="1">
    <citation type="submission" date="2017-11" db="EMBL/GenBank/DDBJ databases">
        <authorList>
            <person name="Lima N.C."/>
            <person name="Parody-Merino A.M."/>
            <person name="Battley P.F."/>
            <person name="Fidler A.E."/>
            <person name="Prosdocimi F."/>
        </authorList>
    </citation>
    <scope>NUCLEOTIDE SEQUENCE [LARGE SCALE GENOMIC DNA]</scope>
</reference>
<dbReference type="EMBL" id="KZ506176">
    <property type="protein sequence ID" value="PKU41012.1"/>
    <property type="molecule type" value="Genomic_DNA"/>
</dbReference>
<sequence length="120" mass="12447">MAAQQGLVALRGDPVATILLSPLAWTSARQEACALAVEGDASAEVIPGSQLITPHGAAGMLLFPGSLHHVDNTYAKIWEVIVLAFMCLPDRTGLKNSKRPDMTPTPKVAAGGTVACAQSL</sequence>
<proteinExistence type="predicted"/>
<organism evidence="1 2">
    <name type="scientific">Limosa lapponica baueri</name>
    <dbReference type="NCBI Taxonomy" id="1758121"/>
    <lineage>
        <taxon>Eukaryota</taxon>
        <taxon>Metazoa</taxon>
        <taxon>Chordata</taxon>
        <taxon>Craniata</taxon>
        <taxon>Vertebrata</taxon>
        <taxon>Euteleostomi</taxon>
        <taxon>Archelosauria</taxon>
        <taxon>Archosauria</taxon>
        <taxon>Dinosauria</taxon>
        <taxon>Saurischia</taxon>
        <taxon>Theropoda</taxon>
        <taxon>Coelurosauria</taxon>
        <taxon>Aves</taxon>
        <taxon>Neognathae</taxon>
        <taxon>Neoaves</taxon>
        <taxon>Charadriiformes</taxon>
        <taxon>Scolopacidae</taxon>
        <taxon>Limosa</taxon>
    </lineage>
</organism>
<name>A0A2I0U4Q8_LIMLA</name>
<evidence type="ECO:0000313" key="1">
    <source>
        <dbReference type="EMBL" id="PKU41012.1"/>
    </source>
</evidence>
<dbReference type="Proteomes" id="UP000233556">
    <property type="component" value="Unassembled WGS sequence"/>
</dbReference>
<gene>
    <name evidence="1" type="ORF">llap_8689</name>
</gene>
<evidence type="ECO:0000313" key="2">
    <source>
        <dbReference type="Proteomes" id="UP000233556"/>
    </source>
</evidence>
<dbReference type="AlphaFoldDB" id="A0A2I0U4Q8"/>
<protein>
    <submittedName>
        <fullName evidence="1">Uncharacterized protein</fullName>
    </submittedName>
</protein>